<dbReference type="InterPro" id="IPR036343">
    <property type="entry name" value="GluRdtase_N_sf"/>
</dbReference>
<dbReference type="InterPro" id="IPR015895">
    <property type="entry name" value="4pyrrol_synth_GluRdtase_N"/>
</dbReference>
<dbReference type="AlphaFoldDB" id="E3CWT3"/>
<evidence type="ECO:0000259" key="2">
    <source>
        <dbReference type="Pfam" id="PF05201"/>
    </source>
</evidence>
<proteinExistence type="predicted"/>
<organism evidence="3 4">
    <name type="scientific">Aminomonas paucivorans DSM 12260</name>
    <dbReference type="NCBI Taxonomy" id="584708"/>
    <lineage>
        <taxon>Bacteria</taxon>
        <taxon>Thermotogati</taxon>
        <taxon>Synergistota</taxon>
        <taxon>Synergistia</taxon>
        <taxon>Synergistales</taxon>
        <taxon>Synergistaceae</taxon>
        <taxon>Aminomonas</taxon>
    </lineage>
</organism>
<dbReference type="RefSeq" id="WP_006299732.1">
    <property type="nucleotide sequence ID" value="NZ_CM001022.1"/>
</dbReference>
<dbReference type="eggNOG" id="COG0373">
    <property type="taxonomic scope" value="Bacteria"/>
</dbReference>
<feature type="coiled-coil region" evidence="1">
    <location>
        <begin position="254"/>
        <end position="281"/>
    </location>
</feature>
<gene>
    <name evidence="3" type="ORF">Apau_0151</name>
</gene>
<sequence>MNRLALFSLSSSLPWGEDPATLLKGGLLEEALLLRTCWRRELYALLPETPAPGLPEPDLRGGGVVRHLLRVLLGLESFAVGESHVVRQVRDAYEGCATCGPTLHRLFQRALGVAGALRTSFHPGREPSIPWLAVQAFREHPRWPEVRALVLGAGEMGLETARVLAACDVPCLLANRSPRPLPEDPRILPLPWEGWPDALGQVEGVFCCTASPAPLLGPEPLEGLAPPPWVLDLGSPPQSAPLPGTRRVLLADLAKTAETLLRDYRASLSTLEEEADRAAEALAGELVHRSGDTWKRLALARGKALARERAALAASRCGGDPRDFEVFAESLLAGFLHPLLTAPSAHTSRAWRILSGSEEEAP</sequence>
<dbReference type="HOGENOM" id="CLU_065310_0_0_0"/>
<dbReference type="Proteomes" id="UP000005096">
    <property type="component" value="Chromosome"/>
</dbReference>
<reference evidence="3 4" key="1">
    <citation type="journal article" date="2010" name="Stand. Genomic Sci.">
        <title>Non-contiguous finished genome sequence of Aminomonas paucivorans type strain (GLU-3).</title>
        <authorList>
            <person name="Pitluck S."/>
            <person name="Yasawong M."/>
            <person name="Held B."/>
            <person name="Lapidus A."/>
            <person name="Nolan M."/>
            <person name="Copeland A."/>
            <person name="Lucas S."/>
            <person name="Del Rio T.G."/>
            <person name="Tice H."/>
            <person name="Cheng J.F."/>
            <person name="Chertkov O."/>
            <person name="Goodwin L."/>
            <person name="Tapia R."/>
            <person name="Han C."/>
            <person name="Liolios K."/>
            <person name="Ivanova N."/>
            <person name="Mavromatis K."/>
            <person name="Ovchinnikova G."/>
            <person name="Pati A."/>
            <person name="Chen A."/>
            <person name="Palaniappan K."/>
            <person name="Land M."/>
            <person name="Hauser L."/>
            <person name="Chang Y.J."/>
            <person name="Jeffries C.D."/>
            <person name="Pukall R."/>
            <person name="Spring S."/>
            <person name="Rohde M."/>
            <person name="Sikorski J."/>
            <person name="Goker M."/>
            <person name="Woyke T."/>
            <person name="Bristow J."/>
            <person name="Eisen J.A."/>
            <person name="Markowitz V."/>
            <person name="Hugenholtz P."/>
            <person name="Kyrpides N.C."/>
            <person name="Klenk H.P."/>
        </authorList>
    </citation>
    <scope>NUCLEOTIDE SEQUENCE [LARGE SCALE GENOMIC DNA]</scope>
    <source>
        <strain evidence="3 4">DSM 12260</strain>
    </source>
</reference>
<dbReference type="PANTHER" id="PTHR43013:SF1">
    <property type="entry name" value="GLUTAMYL-TRNA REDUCTASE"/>
    <property type="match status" value="1"/>
</dbReference>
<dbReference type="SUPFAM" id="SSF69742">
    <property type="entry name" value="Glutamyl tRNA-reductase catalytic, N-terminal domain"/>
    <property type="match status" value="1"/>
</dbReference>
<name>E3CWT3_9BACT</name>
<accession>E3CWT3</accession>
<dbReference type="SUPFAM" id="SSF51735">
    <property type="entry name" value="NAD(P)-binding Rossmann-fold domains"/>
    <property type="match status" value="1"/>
</dbReference>
<dbReference type="STRING" id="584708.Apau_0151"/>
<evidence type="ECO:0000256" key="1">
    <source>
        <dbReference type="SAM" id="Coils"/>
    </source>
</evidence>
<feature type="domain" description="Glutamyl-tRNA reductase N-terminal" evidence="2">
    <location>
        <begin position="62"/>
        <end position="119"/>
    </location>
</feature>
<keyword evidence="4" id="KW-1185">Reference proteome</keyword>
<dbReference type="Gene3D" id="3.30.460.30">
    <property type="entry name" value="Glutamyl-tRNA reductase, N-terminal domain"/>
    <property type="match status" value="1"/>
</dbReference>
<dbReference type="GO" id="GO:0019353">
    <property type="term" value="P:protoporphyrinogen IX biosynthetic process from glutamate"/>
    <property type="evidence" value="ECO:0007669"/>
    <property type="project" value="TreeGrafter"/>
</dbReference>
<protein>
    <submittedName>
        <fullName evidence="3">Glutamyl-tRNA reductase</fullName>
        <ecNumber evidence="3">1.2.1.70</ecNumber>
    </submittedName>
</protein>
<keyword evidence="3" id="KW-0560">Oxidoreductase</keyword>
<dbReference type="InterPro" id="IPR036291">
    <property type="entry name" value="NAD(P)-bd_dom_sf"/>
</dbReference>
<dbReference type="Pfam" id="PF05201">
    <property type="entry name" value="GlutR_N"/>
    <property type="match status" value="1"/>
</dbReference>
<dbReference type="PANTHER" id="PTHR43013">
    <property type="entry name" value="GLUTAMYL-TRNA REDUCTASE"/>
    <property type="match status" value="1"/>
</dbReference>
<dbReference type="Gene3D" id="3.40.50.720">
    <property type="entry name" value="NAD(P)-binding Rossmann-like Domain"/>
    <property type="match status" value="1"/>
</dbReference>
<dbReference type="EMBL" id="CM001022">
    <property type="protein sequence ID" value="EFQ22588.1"/>
    <property type="molecule type" value="Genomic_DNA"/>
</dbReference>
<dbReference type="OrthoDB" id="110209at2"/>
<dbReference type="GO" id="GO:0050661">
    <property type="term" value="F:NADP binding"/>
    <property type="evidence" value="ECO:0007669"/>
    <property type="project" value="InterPro"/>
</dbReference>
<evidence type="ECO:0000313" key="4">
    <source>
        <dbReference type="Proteomes" id="UP000005096"/>
    </source>
</evidence>
<keyword evidence="1" id="KW-0175">Coiled coil</keyword>
<dbReference type="PaxDb" id="584708-Apau_0151"/>
<dbReference type="EC" id="1.2.1.70" evidence="3"/>
<evidence type="ECO:0000313" key="3">
    <source>
        <dbReference type="EMBL" id="EFQ22588.1"/>
    </source>
</evidence>
<dbReference type="GO" id="GO:0008883">
    <property type="term" value="F:glutamyl-tRNA reductase activity"/>
    <property type="evidence" value="ECO:0007669"/>
    <property type="project" value="UniProtKB-EC"/>
</dbReference>